<dbReference type="GO" id="GO:0003848">
    <property type="term" value="F:2-amino-4-hydroxy-6-hydroxymethyldihydropteridine diphosphokinase activity"/>
    <property type="evidence" value="ECO:0007669"/>
    <property type="project" value="UniProtKB-EC"/>
</dbReference>
<dbReference type="PANTHER" id="PTHR20941:SF1">
    <property type="entry name" value="FOLIC ACID SYNTHESIS PROTEIN FOL1"/>
    <property type="match status" value="1"/>
</dbReference>
<dbReference type="NCBIfam" id="TIGR01498">
    <property type="entry name" value="folK"/>
    <property type="match status" value="1"/>
</dbReference>
<dbReference type="GO" id="GO:0046654">
    <property type="term" value="P:tetrahydrofolate biosynthetic process"/>
    <property type="evidence" value="ECO:0007669"/>
    <property type="project" value="TreeGrafter"/>
</dbReference>
<accession>A0AAU9LCZ5</accession>
<evidence type="ECO:0000256" key="9">
    <source>
        <dbReference type="ARBA" id="ARBA00022741"/>
    </source>
</evidence>
<dbReference type="CDD" id="cd00483">
    <property type="entry name" value="HPPK"/>
    <property type="match status" value="1"/>
</dbReference>
<comment type="pathway">
    <text evidence="5">Cofactor biosynthesis; tetrahydrofolate biosynthesis; 2-amino-4-hydroxy-6-hydroxymethyl-7,8-dihydropteridine diphosphate from 7,8-dihydroneopterin triphosphate: step 4/4.</text>
</comment>
<dbReference type="PROSITE" id="PS00793">
    <property type="entry name" value="DHPS_2"/>
    <property type="match status" value="1"/>
</dbReference>
<organism evidence="16 17">
    <name type="scientific">Peronospora belbahrii</name>
    <dbReference type="NCBI Taxonomy" id="622444"/>
    <lineage>
        <taxon>Eukaryota</taxon>
        <taxon>Sar</taxon>
        <taxon>Stramenopiles</taxon>
        <taxon>Oomycota</taxon>
        <taxon>Peronosporomycetes</taxon>
        <taxon>Peronosporales</taxon>
        <taxon>Peronosporaceae</taxon>
        <taxon>Peronospora</taxon>
    </lineage>
</organism>
<keyword evidence="7" id="KW-0808">Transferase</keyword>
<sequence length="592" mass="64568">MVLLKVIRFVYQETSNITISTTIGADEGEAGHNTVRGFVCGFEGDTAGDIAATDRDAEDGIDYNAEGDVLRVKLDPFGDASGFIGNNGNRAEDLAYSNCKHVRPRAFFSDRTANTKQLVGQSTKRYPQKSDLIRSYISAAQQLATMACVYTALGTNLGDKLVNLENALTMLSQLVGPVQVTSRLYTTRAQYVEDQPVFLNLVARLKTELKPIELLEALKTIEREIGRTRSLRYGPRLIDVDILFFDDLTLKTNTKEGPLIIPHERISERDFVLAPMCDVAPDLLHPVLKQSMQCLYDALKNGTQRCIVPVPMLPVDKNAPWSLGSKTLIMGIVNVTPDSFSDGAELETTGAAVEKALEMERAGVDIIDIGGESSRPGAEPVTEEEELRRVLPVICGIREKSKIAISVDTTKAEVARQAVGAGANMVNDISAGLNDDAMLATVAMLRVPIVLMHMRGTPQTMTSLKEYENVVAEVAEVLHERVIAAEAAGIFRWNIIVDPGIGFAKARCLNLKLLRKLSVVKKLCQGLPLLVGPSRKGFIGEICGRSEPKDRLWGTAATCCAAIEQGADILRVHDGAEMVDVAKMSDAIWREE</sequence>
<gene>
    <name evidence="16" type="ORF">PBS003_LOCUS8680</name>
</gene>
<dbReference type="GO" id="GO:0005740">
    <property type="term" value="C:mitochondrial envelope"/>
    <property type="evidence" value="ECO:0007669"/>
    <property type="project" value="TreeGrafter"/>
</dbReference>
<dbReference type="InterPro" id="IPR000550">
    <property type="entry name" value="Hppk"/>
</dbReference>
<dbReference type="InterPro" id="IPR011005">
    <property type="entry name" value="Dihydropteroate_synth-like_sf"/>
</dbReference>
<evidence type="ECO:0000256" key="1">
    <source>
        <dbReference type="ARBA" id="ARBA00000012"/>
    </source>
</evidence>
<evidence type="ECO:0000256" key="11">
    <source>
        <dbReference type="ARBA" id="ARBA00022840"/>
    </source>
</evidence>
<reference evidence="16" key="1">
    <citation type="submission" date="2021-11" db="EMBL/GenBank/DDBJ databases">
        <authorList>
            <person name="Islam A."/>
            <person name="Islam S."/>
            <person name="Flora M.S."/>
            <person name="Rahman M."/>
            <person name="Ziaur R.M."/>
            <person name="Epstein J.H."/>
            <person name="Hassan M."/>
            <person name="Klassen M."/>
            <person name="Woodard K."/>
            <person name="Webb A."/>
            <person name="Webby R.J."/>
            <person name="El Zowalaty M.E."/>
        </authorList>
    </citation>
    <scope>NUCLEOTIDE SEQUENCE</scope>
    <source>
        <strain evidence="16">Pbs3</strain>
    </source>
</reference>
<dbReference type="GO" id="GO:0046872">
    <property type="term" value="F:metal ion binding"/>
    <property type="evidence" value="ECO:0007669"/>
    <property type="project" value="UniProtKB-KW"/>
</dbReference>
<dbReference type="InterPro" id="IPR006390">
    <property type="entry name" value="DHP_synth_dom"/>
</dbReference>
<dbReference type="PANTHER" id="PTHR20941">
    <property type="entry name" value="FOLATE SYNTHESIS PROTEINS"/>
    <property type="match status" value="1"/>
</dbReference>
<evidence type="ECO:0000256" key="14">
    <source>
        <dbReference type="ARBA" id="ARBA00023268"/>
    </source>
</evidence>
<evidence type="ECO:0000256" key="8">
    <source>
        <dbReference type="ARBA" id="ARBA00022723"/>
    </source>
</evidence>
<dbReference type="EMBL" id="CAKKTJ010000332">
    <property type="protein sequence ID" value="CAH0482082.1"/>
    <property type="molecule type" value="Genomic_DNA"/>
</dbReference>
<dbReference type="GO" id="GO:0004156">
    <property type="term" value="F:dihydropteroate synthase activity"/>
    <property type="evidence" value="ECO:0007669"/>
    <property type="project" value="UniProtKB-EC"/>
</dbReference>
<evidence type="ECO:0000256" key="6">
    <source>
        <dbReference type="ARBA" id="ARBA00009951"/>
    </source>
</evidence>
<keyword evidence="10" id="KW-0418">Kinase</keyword>
<evidence type="ECO:0000256" key="4">
    <source>
        <dbReference type="ARBA" id="ARBA00004763"/>
    </source>
</evidence>
<keyword evidence="13" id="KW-0289">Folate biosynthesis</keyword>
<dbReference type="Gene3D" id="3.30.70.560">
    <property type="entry name" value="7,8-Dihydro-6-hydroxymethylpterin-pyrophosphokinase HPPK"/>
    <property type="match status" value="1"/>
</dbReference>
<dbReference type="GO" id="GO:0046656">
    <property type="term" value="P:folic acid biosynthetic process"/>
    <property type="evidence" value="ECO:0007669"/>
    <property type="project" value="UniProtKB-KW"/>
</dbReference>
<keyword evidence="8" id="KW-0479">Metal-binding</keyword>
<comment type="similarity">
    <text evidence="6">In the C-terminal section; belongs to the DHPS family.</text>
</comment>
<dbReference type="SUPFAM" id="SSF55083">
    <property type="entry name" value="6-hydroxymethyl-7,8-dihydropterin pyrophosphokinase, HPPK"/>
    <property type="match status" value="1"/>
</dbReference>
<dbReference type="InterPro" id="IPR000489">
    <property type="entry name" value="Pterin-binding_dom"/>
</dbReference>
<dbReference type="Pfam" id="PF01288">
    <property type="entry name" value="HPPK"/>
    <property type="match status" value="1"/>
</dbReference>
<comment type="catalytic activity">
    <reaction evidence="1">
        <text>(7,8-dihydropterin-6-yl)methyl diphosphate + 4-aminobenzoate = 7,8-dihydropteroate + diphosphate</text>
        <dbReference type="Rhea" id="RHEA:19949"/>
        <dbReference type="ChEBI" id="CHEBI:17836"/>
        <dbReference type="ChEBI" id="CHEBI:17839"/>
        <dbReference type="ChEBI" id="CHEBI:33019"/>
        <dbReference type="ChEBI" id="CHEBI:72950"/>
        <dbReference type="EC" id="2.5.1.15"/>
    </reaction>
</comment>
<evidence type="ECO:0000256" key="7">
    <source>
        <dbReference type="ARBA" id="ARBA00022679"/>
    </source>
</evidence>
<dbReference type="GO" id="GO:0016301">
    <property type="term" value="F:kinase activity"/>
    <property type="evidence" value="ECO:0007669"/>
    <property type="project" value="UniProtKB-KW"/>
</dbReference>
<comment type="catalytic activity">
    <reaction evidence="2">
        <text>6-hydroxymethyl-7,8-dihydropterin + ATP = (7,8-dihydropterin-6-yl)methyl diphosphate + AMP + H(+)</text>
        <dbReference type="Rhea" id="RHEA:11412"/>
        <dbReference type="ChEBI" id="CHEBI:15378"/>
        <dbReference type="ChEBI" id="CHEBI:30616"/>
        <dbReference type="ChEBI" id="CHEBI:44841"/>
        <dbReference type="ChEBI" id="CHEBI:72950"/>
        <dbReference type="ChEBI" id="CHEBI:456215"/>
        <dbReference type="EC" id="2.7.6.3"/>
    </reaction>
</comment>
<evidence type="ECO:0000259" key="15">
    <source>
        <dbReference type="PROSITE" id="PS50972"/>
    </source>
</evidence>
<evidence type="ECO:0000256" key="3">
    <source>
        <dbReference type="ARBA" id="ARBA00001946"/>
    </source>
</evidence>
<proteinExistence type="inferred from homology"/>
<dbReference type="Pfam" id="PF00809">
    <property type="entry name" value="Pterin_bind"/>
    <property type="match status" value="1"/>
</dbReference>
<keyword evidence="9" id="KW-0547">Nucleotide-binding</keyword>
<dbReference type="CDD" id="cd00739">
    <property type="entry name" value="DHPS"/>
    <property type="match status" value="1"/>
</dbReference>
<protein>
    <recommendedName>
        <fullName evidence="15">Pterin-binding domain-containing protein</fullName>
    </recommendedName>
</protein>
<keyword evidence="12" id="KW-0460">Magnesium</keyword>
<dbReference type="InterPro" id="IPR045031">
    <property type="entry name" value="DHP_synth-like"/>
</dbReference>
<dbReference type="Proteomes" id="UP001160483">
    <property type="component" value="Unassembled WGS sequence"/>
</dbReference>
<feature type="domain" description="Pterin-binding" evidence="15">
    <location>
        <begin position="327"/>
        <end position="583"/>
    </location>
</feature>
<dbReference type="PROSITE" id="PS00794">
    <property type="entry name" value="HPPK"/>
    <property type="match status" value="1"/>
</dbReference>
<comment type="caution">
    <text evidence="16">The sequence shown here is derived from an EMBL/GenBank/DDBJ whole genome shotgun (WGS) entry which is preliminary data.</text>
</comment>
<comment type="cofactor">
    <cofactor evidence="3">
        <name>Mg(2+)</name>
        <dbReference type="ChEBI" id="CHEBI:18420"/>
    </cofactor>
</comment>
<dbReference type="Gene3D" id="3.20.20.20">
    <property type="entry name" value="Dihydropteroate synthase-like"/>
    <property type="match status" value="1"/>
</dbReference>
<evidence type="ECO:0000256" key="12">
    <source>
        <dbReference type="ARBA" id="ARBA00022842"/>
    </source>
</evidence>
<evidence type="ECO:0000313" key="16">
    <source>
        <dbReference type="EMBL" id="CAH0482082.1"/>
    </source>
</evidence>
<evidence type="ECO:0000256" key="5">
    <source>
        <dbReference type="ARBA" id="ARBA00005051"/>
    </source>
</evidence>
<comment type="pathway">
    <text evidence="4">Cofactor biosynthesis; tetrahydrofolate biosynthesis; 7,8-dihydrofolate from 2-amino-4-hydroxy-6-hydroxymethyl-7,8-dihydropteridine diphosphate and 4-aminobenzoate: step 1/2.</text>
</comment>
<dbReference type="InterPro" id="IPR035907">
    <property type="entry name" value="Hppk_sf"/>
</dbReference>
<dbReference type="FunFam" id="3.20.20.20:FF:000006">
    <property type="entry name" value="Dihydropteroate synthase"/>
    <property type="match status" value="1"/>
</dbReference>
<dbReference type="PROSITE" id="PS50972">
    <property type="entry name" value="PTERIN_BINDING"/>
    <property type="match status" value="1"/>
</dbReference>
<dbReference type="GO" id="GO:0005524">
    <property type="term" value="F:ATP binding"/>
    <property type="evidence" value="ECO:0007669"/>
    <property type="project" value="UniProtKB-KW"/>
</dbReference>
<evidence type="ECO:0000256" key="13">
    <source>
        <dbReference type="ARBA" id="ARBA00022909"/>
    </source>
</evidence>
<keyword evidence="14" id="KW-0511">Multifunctional enzyme</keyword>
<name>A0AAU9LCZ5_9STRA</name>
<evidence type="ECO:0000256" key="10">
    <source>
        <dbReference type="ARBA" id="ARBA00022777"/>
    </source>
</evidence>
<keyword evidence="11" id="KW-0067">ATP-binding</keyword>
<dbReference type="AlphaFoldDB" id="A0AAU9LCZ5"/>
<evidence type="ECO:0000256" key="2">
    <source>
        <dbReference type="ARBA" id="ARBA00000198"/>
    </source>
</evidence>
<dbReference type="NCBIfam" id="TIGR01496">
    <property type="entry name" value="DHPS"/>
    <property type="match status" value="1"/>
</dbReference>
<evidence type="ECO:0000313" key="17">
    <source>
        <dbReference type="Proteomes" id="UP001160483"/>
    </source>
</evidence>
<dbReference type="SUPFAM" id="SSF51717">
    <property type="entry name" value="Dihydropteroate synthetase-like"/>
    <property type="match status" value="1"/>
</dbReference>